<evidence type="ECO:0000256" key="3">
    <source>
        <dbReference type="ARBA" id="ARBA00022989"/>
    </source>
</evidence>
<evidence type="ECO:0000259" key="8">
    <source>
        <dbReference type="Pfam" id="PF01094"/>
    </source>
</evidence>
<keyword evidence="3 7" id="KW-1133">Transmembrane helix</keyword>
<dbReference type="Pfam" id="PF01094">
    <property type="entry name" value="ANF_receptor"/>
    <property type="match status" value="1"/>
</dbReference>
<comment type="subcellular location">
    <subcellularLocation>
        <location evidence="1">Membrane</location>
        <topology evidence="1">Multi-pass membrane protein</topology>
    </subcellularLocation>
</comment>
<dbReference type="PANTHER" id="PTHR30483">
    <property type="entry name" value="LEUCINE-SPECIFIC-BINDING PROTEIN"/>
    <property type="match status" value="1"/>
</dbReference>
<name>A0A061SBZ5_9CHLO</name>
<dbReference type="PRINTS" id="PR00248">
    <property type="entry name" value="GPCRMGR"/>
</dbReference>
<dbReference type="InterPro" id="IPR000337">
    <property type="entry name" value="GPCR_3"/>
</dbReference>
<sequence>MNFLGLYFLFLYLTWPIAHVFTVAALPSGKLSHIARVASSEELCFGNVRKSLSLNDTYCVNQVCPPWKKYDGVFESCGYHLGFLFPYVNFPGKAVRVLGAYLALRHVNTRNVSFVPEANELPVDFLCSATLYDTDFSPEGGISSALEAKDAGVVAIVGAARSSATIPVSHVALTGNISVVSYASTSAALSSAGTFPLFTRTIPTDTETSYSLASLMLRDFGWTRVAMLFVDDSYGNSYYQDFLSACEKISTQMKHTGQELEVSGAALSRGLVESSMHRLKLLGFRVFALVLLGETISLFARTALSLGMIGEGFTYITVDSDITEVLRSPAKYGASLEEVPRFAAAFQGFLRIFPDPIVEPKYSALDREAQRIGAEVVPEQYKEALVAQGIDLDEWFARGLQQDIFAVYAYDAVWAVALALARAEREDPGWLGAPCEGGARCPGERLTQLIRSSEFSGASGSVSFASEIADDGSRAFSGDRSSAKMQVRVQFYSPSNGSWVTAAFLHPDGLEHLVPIEWPGCRPTGRTARPGSSST</sequence>
<keyword evidence="6" id="KW-0325">Glycoprotein</keyword>
<reference evidence="9" key="1">
    <citation type="submission" date="2014-05" db="EMBL/GenBank/DDBJ databases">
        <title>The transcriptome of the halophilic microalga Tetraselmis sp. GSL018 isolated from the Great Salt Lake, Utah.</title>
        <authorList>
            <person name="Jinkerson R.E."/>
            <person name="D'Adamo S."/>
            <person name="Posewitz M.C."/>
        </authorList>
    </citation>
    <scope>NUCLEOTIDE SEQUENCE</scope>
    <source>
        <strain evidence="9">GSL018</strain>
    </source>
</reference>
<dbReference type="EMBL" id="GBEZ01002416">
    <property type="protein sequence ID" value="JAC82637.1"/>
    <property type="molecule type" value="Transcribed_RNA"/>
</dbReference>
<dbReference type="InterPro" id="IPR028082">
    <property type="entry name" value="Peripla_BP_I"/>
</dbReference>
<evidence type="ECO:0000256" key="2">
    <source>
        <dbReference type="ARBA" id="ARBA00022692"/>
    </source>
</evidence>
<dbReference type="PANTHER" id="PTHR30483:SF6">
    <property type="entry name" value="PERIPLASMIC BINDING PROTEIN OF ABC TRANSPORTER FOR NATURAL AMINO ACIDS"/>
    <property type="match status" value="1"/>
</dbReference>
<feature type="transmembrane region" description="Helical" evidence="7">
    <location>
        <begin position="6"/>
        <end position="26"/>
    </location>
</feature>
<evidence type="ECO:0000256" key="6">
    <source>
        <dbReference type="ARBA" id="ARBA00023180"/>
    </source>
</evidence>
<evidence type="ECO:0000256" key="4">
    <source>
        <dbReference type="ARBA" id="ARBA00023136"/>
    </source>
</evidence>
<evidence type="ECO:0000313" key="9">
    <source>
        <dbReference type="EMBL" id="JAC82637.1"/>
    </source>
</evidence>
<keyword evidence="4 7" id="KW-0472">Membrane</keyword>
<evidence type="ECO:0000256" key="1">
    <source>
        <dbReference type="ARBA" id="ARBA00004141"/>
    </source>
</evidence>
<proteinExistence type="predicted"/>
<dbReference type="GO" id="GO:0016020">
    <property type="term" value="C:membrane"/>
    <property type="evidence" value="ECO:0007669"/>
    <property type="project" value="UniProtKB-SubCell"/>
</dbReference>
<protein>
    <recommendedName>
        <fullName evidence="8">Receptor ligand binding region domain-containing protein</fullName>
    </recommendedName>
</protein>
<dbReference type="GO" id="GO:0004930">
    <property type="term" value="F:G protein-coupled receptor activity"/>
    <property type="evidence" value="ECO:0007669"/>
    <property type="project" value="InterPro"/>
</dbReference>
<keyword evidence="2 7" id="KW-0812">Transmembrane</keyword>
<keyword evidence="5" id="KW-0675">Receptor</keyword>
<dbReference type="Gene3D" id="3.40.50.2300">
    <property type="match status" value="2"/>
</dbReference>
<accession>A0A061SBZ5</accession>
<gene>
    <name evidence="9" type="ORF">TSPGSL018_5271</name>
</gene>
<feature type="non-terminal residue" evidence="9">
    <location>
        <position position="535"/>
    </location>
</feature>
<dbReference type="SUPFAM" id="SSF53822">
    <property type="entry name" value="Periplasmic binding protein-like I"/>
    <property type="match status" value="1"/>
</dbReference>
<evidence type="ECO:0000256" key="5">
    <source>
        <dbReference type="ARBA" id="ARBA00023170"/>
    </source>
</evidence>
<dbReference type="InterPro" id="IPR001828">
    <property type="entry name" value="ANF_lig-bd_rcpt"/>
</dbReference>
<dbReference type="AlphaFoldDB" id="A0A061SBZ5"/>
<organism evidence="9">
    <name type="scientific">Tetraselmis sp. GSL018</name>
    <dbReference type="NCBI Taxonomy" id="582737"/>
    <lineage>
        <taxon>Eukaryota</taxon>
        <taxon>Viridiplantae</taxon>
        <taxon>Chlorophyta</taxon>
        <taxon>core chlorophytes</taxon>
        <taxon>Chlorodendrophyceae</taxon>
        <taxon>Chlorodendrales</taxon>
        <taxon>Chlorodendraceae</taxon>
        <taxon>Tetraselmis</taxon>
    </lineage>
</organism>
<feature type="domain" description="Receptor ligand binding region" evidence="8">
    <location>
        <begin position="131"/>
        <end position="465"/>
    </location>
</feature>
<evidence type="ECO:0000256" key="7">
    <source>
        <dbReference type="SAM" id="Phobius"/>
    </source>
</evidence>
<dbReference type="InterPro" id="IPR051010">
    <property type="entry name" value="BCAA_transport"/>
</dbReference>